<feature type="coiled-coil region" evidence="5">
    <location>
        <begin position="98"/>
        <end position="125"/>
    </location>
</feature>
<organism evidence="6 7">
    <name type="scientific">Adineta steineri</name>
    <dbReference type="NCBI Taxonomy" id="433720"/>
    <lineage>
        <taxon>Eukaryota</taxon>
        <taxon>Metazoa</taxon>
        <taxon>Spiralia</taxon>
        <taxon>Gnathifera</taxon>
        <taxon>Rotifera</taxon>
        <taxon>Eurotatoria</taxon>
        <taxon>Bdelloidea</taxon>
        <taxon>Adinetida</taxon>
        <taxon>Adinetidae</taxon>
        <taxon>Adineta</taxon>
    </lineage>
</organism>
<dbReference type="GO" id="GO:0005576">
    <property type="term" value="C:extracellular region"/>
    <property type="evidence" value="ECO:0007669"/>
    <property type="project" value="TreeGrafter"/>
</dbReference>
<keyword evidence="5" id="KW-0175">Coiled coil</keyword>
<dbReference type="PROSITE" id="PS51125">
    <property type="entry name" value="NHL"/>
    <property type="match status" value="2"/>
</dbReference>
<protein>
    <submittedName>
        <fullName evidence="6">Uncharacterized protein</fullName>
    </submittedName>
</protein>
<dbReference type="Pfam" id="PF01436">
    <property type="entry name" value="NHL"/>
    <property type="match status" value="3"/>
</dbReference>
<accession>A0A815E9D1</accession>
<feature type="repeat" description="NHL" evidence="4">
    <location>
        <begin position="343"/>
        <end position="374"/>
    </location>
</feature>
<feature type="repeat" description="NHL" evidence="4">
    <location>
        <begin position="287"/>
        <end position="318"/>
    </location>
</feature>
<dbReference type="PANTHER" id="PTHR10680">
    <property type="entry name" value="PEPTIDYL-GLYCINE ALPHA-AMIDATING MONOOXYGENASE"/>
    <property type="match status" value="1"/>
</dbReference>
<evidence type="ECO:0000313" key="7">
    <source>
        <dbReference type="Proteomes" id="UP000663845"/>
    </source>
</evidence>
<evidence type="ECO:0000256" key="4">
    <source>
        <dbReference type="PROSITE-ProRule" id="PRU00504"/>
    </source>
</evidence>
<evidence type="ECO:0000256" key="5">
    <source>
        <dbReference type="SAM" id="Coils"/>
    </source>
</evidence>
<evidence type="ECO:0000256" key="1">
    <source>
        <dbReference type="ARBA" id="ARBA00022729"/>
    </source>
</evidence>
<dbReference type="Gene3D" id="2.120.10.30">
    <property type="entry name" value="TolB, C-terminal domain"/>
    <property type="match status" value="1"/>
</dbReference>
<dbReference type="Proteomes" id="UP000663845">
    <property type="component" value="Unassembled WGS sequence"/>
</dbReference>
<dbReference type="CDD" id="cd05819">
    <property type="entry name" value="NHL"/>
    <property type="match status" value="1"/>
</dbReference>
<proteinExistence type="predicted"/>
<evidence type="ECO:0000313" key="6">
    <source>
        <dbReference type="EMBL" id="CAF1311625.1"/>
    </source>
</evidence>
<keyword evidence="1" id="KW-0732">Signal</keyword>
<comment type="caution">
    <text evidence="6">The sequence shown here is derived from an EMBL/GenBank/DDBJ whole genome shotgun (WGS) entry which is preliminary data.</text>
</comment>
<evidence type="ECO:0000256" key="3">
    <source>
        <dbReference type="ARBA" id="ARBA00023180"/>
    </source>
</evidence>
<dbReference type="EMBL" id="CAJNOG010000602">
    <property type="protein sequence ID" value="CAF1311625.1"/>
    <property type="molecule type" value="Genomic_DNA"/>
</dbReference>
<keyword evidence="3" id="KW-0325">Glycoprotein</keyword>
<reference evidence="6" key="1">
    <citation type="submission" date="2021-02" db="EMBL/GenBank/DDBJ databases">
        <authorList>
            <person name="Nowell W R."/>
        </authorList>
    </citation>
    <scope>NUCLEOTIDE SEQUENCE</scope>
</reference>
<dbReference type="InterPro" id="IPR011042">
    <property type="entry name" value="6-blade_b-propeller_TolB-like"/>
</dbReference>
<name>A0A815E9D1_9BILA</name>
<gene>
    <name evidence="6" type="ORF">JYZ213_LOCUS32888</name>
</gene>
<dbReference type="AlphaFoldDB" id="A0A815E9D1"/>
<dbReference type="PANTHER" id="PTHR10680:SF28">
    <property type="entry name" value="SMP-30_GLUCONOLACTONASE_LRE-LIKE REGION DOMAIN-CONTAINING PROTEIN"/>
    <property type="match status" value="1"/>
</dbReference>
<dbReference type="InterPro" id="IPR001258">
    <property type="entry name" value="NHL_repeat"/>
</dbReference>
<keyword evidence="2" id="KW-0677">Repeat</keyword>
<evidence type="ECO:0000256" key="2">
    <source>
        <dbReference type="ARBA" id="ARBA00022737"/>
    </source>
</evidence>
<dbReference type="SUPFAM" id="SSF101898">
    <property type="entry name" value="NHL repeat"/>
    <property type="match status" value="1"/>
</dbReference>
<sequence>MATANNKTQCFVCNTEKNTYNCKGCSNEFCFPHLTEHRQIVDKQLAEIINNYGQLQQTILQQKQNSHNSSLIEQINEWEINSVHQIQQTAEECRKTLIELTQTLIDDVEKKFNKLSEKLKEIREEDEFNEIDLNNFQLKLTQITEEFLQSSNISIKEDSQEFIKRISIISSFGNKRVIRYSDQNQTDQQILVSNIDCFGITIDQNGFIYVSDFENHEVRRWKQGDVVGELVAGGNGKGDHLNQLNGPSFIFINKDYSLYISDRENHRVIKWEKDAKEGIIVAGGNGYGNSLKQLSHPRGVIVDHLGQIYVADQGNHRVMRWCEGNDEGEIVVGGNGNGNQSDQLNGPAGLSFDNEENLYVVDQGNHRIQKYEKTLN</sequence>